<evidence type="ECO:0000259" key="1">
    <source>
        <dbReference type="PROSITE" id="PS51459"/>
    </source>
</evidence>
<dbReference type="InterPro" id="IPR036597">
    <property type="entry name" value="Fido-like_dom_sf"/>
</dbReference>
<dbReference type="PROSITE" id="PS51459">
    <property type="entry name" value="FIDO"/>
    <property type="match status" value="1"/>
</dbReference>
<dbReference type="InterPro" id="IPR053737">
    <property type="entry name" value="Type_II_TA_Toxin"/>
</dbReference>
<feature type="domain" description="Fido" evidence="1">
    <location>
        <begin position="2"/>
        <end position="126"/>
    </location>
</feature>
<dbReference type="Pfam" id="PF02661">
    <property type="entry name" value="Fic"/>
    <property type="match status" value="1"/>
</dbReference>
<dbReference type="Gene3D" id="1.20.120.1870">
    <property type="entry name" value="Fic/DOC protein, Fido domain"/>
    <property type="match status" value="1"/>
</dbReference>
<proteinExistence type="predicted"/>
<keyword evidence="3" id="KW-1185">Reference proteome</keyword>
<evidence type="ECO:0000313" key="3">
    <source>
        <dbReference type="Proteomes" id="UP001596470"/>
    </source>
</evidence>
<comment type="caution">
    <text evidence="2">The sequence shown here is derived from an EMBL/GenBank/DDBJ whole genome shotgun (WGS) entry which is preliminary data.</text>
</comment>
<dbReference type="SUPFAM" id="SSF140931">
    <property type="entry name" value="Fic-like"/>
    <property type="match status" value="1"/>
</dbReference>
<organism evidence="2 3">
    <name type="scientific">Glycomyces mayteni</name>
    <dbReference type="NCBI Taxonomy" id="543887"/>
    <lineage>
        <taxon>Bacteria</taxon>
        <taxon>Bacillati</taxon>
        <taxon>Actinomycetota</taxon>
        <taxon>Actinomycetes</taxon>
        <taxon>Glycomycetales</taxon>
        <taxon>Glycomycetaceae</taxon>
        <taxon>Glycomyces</taxon>
    </lineage>
</organism>
<dbReference type="InterPro" id="IPR003812">
    <property type="entry name" value="Fido"/>
</dbReference>
<dbReference type="Proteomes" id="UP001596470">
    <property type="component" value="Unassembled WGS sequence"/>
</dbReference>
<dbReference type="RefSeq" id="WP_382352127.1">
    <property type="nucleotide sequence ID" value="NZ_JBHMBP010000004.1"/>
</dbReference>
<evidence type="ECO:0000313" key="2">
    <source>
        <dbReference type="EMBL" id="MFC6955599.1"/>
    </source>
</evidence>
<dbReference type="InterPro" id="IPR006440">
    <property type="entry name" value="Doc"/>
</dbReference>
<dbReference type="EMBL" id="JBHSYS010000001">
    <property type="protein sequence ID" value="MFC6955599.1"/>
    <property type="molecule type" value="Genomic_DNA"/>
</dbReference>
<name>A0ABW2D0A5_9ACTN</name>
<protein>
    <submittedName>
        <fullName evidence="2">Type II toxin-antitoxin system death-on-curing family toxin</fullName>
    </submittedName>
</protein>
<accession>A0ABW2D0A5</accession>
<dbReference type="PANTHER" id="PTHR39426:SF1">
    <property type="entry name" value="HOMOLOGY TO DEATH-ON-CURING PROTEIN OF PHAGE P1"/>
    <property type="match status" value="1"/>
</dbReference>
<reference evidence="3" key="1">
    <citation type="journal article" date="2019" name="Int. J. Syst. Evol. Microbiol.">
        <title>The Global Catalogue of Microorganisms (GCM) 10K type strain sequencing project: providing services to taxonomists for standard genome sequencing and annotation.</title>
        <authorList>
            <consortium name="The Broad Institute Genomics Platform"/>
            <consortium name="The Broad Institute Genome Sequencing Center for Infectious Disease"/>
            <person name="Wu L."/>
            <person name="Ma J."/>
        </authorList>
    </citation>
    <scope>NUCLEOTIDE SEQUENCE [LARGE SCALE GENOMIC DNA]</scope>
    <source>
        <strain evidence="3">KACC 12634</strain>
    </source>
</reference>
<gene>
    <name evidence="2" type="ORF">ACFQS3_00175</name>
</gene>
<sequence>MTDYLELDDLIKIAVAVTGHEPPPVRDWGLLESSLARPQAAVFGTEAYPTLHQKAAALLHSLARNHALLDGNKRLAYVAAKMFLGLNGQRLRVPSPEEADVYIREIAQGDHEVPEIAATLEKWTTPIK</sequence>
<dbReference type="NCBIfam" id="TIGR01550">
    <property type="entry name" value="DOC_P1"/>
    <property type="match status" value="1"/>
</dbReference>
<dbReference type="PANTHER" id="PTHR39426">
    <property type="entry name" value="HOMOLOGY TO DEATH-ON-CURING PROTEIN OF PHAGE P1"/>
    <property type="match status" value="1"/>
</dbReference>